<dbReference type="OrthoDB" id="21449at2759"/>
<dbReference type="SUPFAM" id="SSF54171">
    <property type="entry name" value="DNA-binding domain"/>
    <property type="match status" value="1"/>
</dbReference>
<dbReference type="STRING" id="55544.A0A4D9EYU6"/>
<feature type="region of interest" description="Disordered" evidence="3">
    <location>
        <begin position="521"/>
        <end position="626"/>
    </location>
</feature>
<feature type="compositionally biased region" description="Basic and acidic residues" evidence="3">
    <location>
        <begin position="1232"/>
        <end position="1241"/>
    </location>
</feature>
<feature type="compositionally biased region" description="Low complexity" evidence="3">
    <location>
        <begin position="105"/>
        <end position="118"/>
    </location>
</feature>
<dbReference type="CDD" id="cd01397">
    <property type="entry name" value="HAT_MBD"/>
    <property type="match status" value="1"/>
</dbReference>
<dbReference type="SUPFAM" id="SSF48371">
    <property type="entry name" value="ARM repeat"/>
    <property type="match status" value="1"/>
</dbReference>
<reference evidence="6 7" key="2">
    <citation type="submission" date="2019-04" db="EMBL/GenBank/DDBJ databases">
        <title>The genome sequence of big-headed turtle.</title>
        <authorList>
            <person name="Gong S."/>
        </authorList>
    </citation>
    <scope>NUCLEOTIDE SEQUENCE [LARGE SCALE GENOMIC DNA]</scope>
    <source>
        <strain evidence="6">DO16091913</strain>
        <tissue evidence="6">Muscle</tissue>
    </source>
</reference>
<keyword evidence="2" id="KW-0539">Nucleus</keyword>
<feature type="region of interest" description="Disordered" evidence="3">
    <location>
        <begin position="140"/>
        <end position="293"/>
    </location>
</feature>
<comment type="caution">
    <text evidence="6">The sequence shown here is derived from an EMBL/GenBank/DDBJ whole genome shotgun (WGS) entry which is preliminary data.</text>
</comment>
<dbReference type="SMART" id="SM00391">
    <property type="entry name" value="MBD"/>
    <property type="match status" value="1"/>
</dbReference>
<dbReference type="Proteomes" id="UP000297703">
    <property type="component" value="Unassembled WGS sequence"/>
</dbReference>
<dbReference type="InterPro" id="IPR028941">
    <property type="entry name" value="WHIM2_dom"/>
</dbReference>
<sequence>MESGERLTSSSASSTTATSSPASSTPSVASAVSKAGLSTGAASLSSTINTCEWWRTDVHTRTGAAFFPPLLGISPLFAPPAQNHDSSSFHSRTTGKNSRGGLEKGLNGSVNGNSTTSVSGVNTSVLLTTTASSAGQAKAITSGAGGRKCNQEQNKNQLLDTRADKIKDKKPRKKAVESSSNSDSDSGSSSDTSSEGISSSDSDDLEEDEEEEEEEEEDQSIEESEDDDSDSENEAQHKNKNKVLMHSGVTDMKADGQKTHEKSQEKRTHQQIPLVSDSQTPSSFQSQQKQPQVLSQQLPFIFQSSQAKEESVNKHTSVIQSTGLVPSVKPLSLVNQAKKETYLKLIVPSPDLLKAGNKNTSEESSPLNSDVRSKREQYKQTFPAQLKKQESSKNLKKIITALSSPKPTCSLPAHQKHTSQENNHSNPFLTNALLSNHQPNGIIQSVIQEAPLALTTKSKSQPKINENIATSSSAHFSSLGNVSTCGKKTSGNRTPVMPSTSPVLPGLGKEKAVSNNAITAVKTQHRLHSSKSLVEQFRGTDSDIPSSKDSDDSNEEDDDDDDDDEDDDEDEDDEDSDDSQSESDSNSESDTEGSEDDDEDDKDQDESDTDTEGEKMPLKLNKTTSSVKSSSISLTAHSTPLNLQVVKTPSSAPAALCPESQSPVFLGTPSSTLTPSTSKRRRVTDDRELRIPLEYGWQRETRIRNFGGRLQGEVAYYAPCGKKLRQYPEVVKGMQWCLLKEEEVIPRIRAMEGRRGRPPNPDRQRAREESRMRRRKGRPPNVGGTEFLDNTDAKLLRKLQAQEIARQAAQIKLLRKLQKQEQARAAKEAKKQQAIMAAEEKRKQKEQIKIMKQQEKIKRIQQIRMEKELRAQQILEAKKKKKEEAANAKLLEAEKRIKEKEMRRQQAVLLKHQERERRRQHMMLMKAMEARKKAEEKERLKQEKRDEKRLNKERKLEQRRLELEMAKELKKPNEDMCLADQKPLPELPRIPGLVLSGSTFSDCLMVVQFLRNFGKVLGFDVNMDVPNLSVLQEGLLNIGDSLGEVQDLLVRLLSAAVCDPGLITGYKAKTTLGEHLLNVGVNRDNVSEILQIFMEAHCGQTELTESLKTKAFQAHTPAQKASVLAFLINELACSKSVVSEIDKNIDYMSNLRRDKWMVEGKLRKLRIIHAKKTGKRDTTVGGDIGEEQHSLGTSTPGRKRRRKGGDSDYDDDDDDDSDDQADEDDEDEEDKDDKKGKKAEVCEDEDDGDQAASVEELEKQIEKLTKQQSQYRRKLFEASHSLRSMMFGQDRYRRRYWILPQCGGIFVEGMESGEGKYHKGVIVEIAIQKYTACASSLLSVSPKMACYLQEKAKN</sequence>
<evidence type="ECO:0000259" key="4">
    <source>
        <dbReference type="PROSITE" id="PS50827"/>
    </source>
</evidence>
<dbReference type="PROSITE" id="PS50827">
    <property type="entry name" value="DDT"/>
    <property type="match status" value="1"/>
</dbReference>
<feature type="compositionally biased region" description="Polar residues" evidence="3">
    <location>
        <begin position="357"/>
        <end position="370"/>
    </location>
</feature>
<evidence type="ECO:0000313" key="6">
    <source>
        <dbReference type="EMBL" id="TFK14475.1"/>
    </source>
</evidence>
<accession>A0A4D9EYU6</accession>
<dbReference type="SMART" id="SM00571">
    <property type="entry name" value="DDT"/>
    <property type="match status" value="1"/>
</dbReference>
<evidence type="ECO:0000256" key="1">
    <source>
        <dbReference type="ARBA" id="ARBA00004123"/>
    </source>
</evidence>
<dbReference type="PANTHER" id="PTHR45915">
    <property type="entry name" value="TRANSCRIPTION INTERMEDIARY FACTOR"/>
    <property type="match status" value="1"/>
</dbReference>
<feature type="region of interest" description="Disordered" evidence="3">
    <location>
        <begin position="352"/>
        <end position="374"/>
    </location>
</feature>
<organism evidence="6 7">
    <name type="scientific">Platysternon megacephalum</name>
    <name type="common">big-headed turtle</name>
    <dbReference type="NCBI Taxonomy" id="55544"/>
    <lineage>
        <taxon>Eukaryota</taxon>
        <taxon>Metazoa</taxon>
        <taxon>Chordata</taxon>
        <taxon>Craniata</taxon>
        <taxon>Vertebrata</taxon>
        <taxon>Euteleostomi</taxon>
        <taxon>Archelosauria</taxon>
        <taxon>Testudinata</taxon>
        <taxon>Testudines</taxon>
        <taxon>Cryptodira</taxon>
        <taxon>Durocryptodira</taxon>
        <taxon>Testudinoidea</taxon>
        <taxon>Platysternidae</taxon>
        <taxon>Platysternon</taxon>
    </lineage>
</organism>
<feature type="compositionally biased region" description="Acidic residues" evidence="3">
    <location>
        <begin position="552"/>
        <end position="611"/>
    </location>
</feature>
<gene>
    <name evidence="6" type="ORF">DR999_PMT01837</name>
</gene>
<feature type="compositionally biased region" description="Low complexity" evidence="3">
    <location>
        <begin position="8"/>
        <end position="32"/>
    </location>
</feature>
<dbReference type="Pfam" id="PF15613">
    <property type="entry name" value="WSD"/>
    <property type="match status" value="1"/>
</dbReference>
<feature type="compositionally biased region" description="Basic and acidic residues" evidence="3">
    <location>
        <begin position="538"/>
        <end position="551"/>
    </location>
</feature>
<dbReference type="PANTHER" id="PTHR45915:SF1">
    <property type="entry name" value="BROMODOMAIN ADJACENT TO ZINC FINGER DOMAIN PROTEIN 2B"/>
    <property type="match status" value="1"/>
</dbReference>
<feature type="region of interest" description="Disordered" evidence="3">
    <location>
        <begin position="752"/>
        <end position="785"/>
    </location>
</feature>
<dbReference type="EMBL" id="QXTE01000009">
    <property type="protein sequence ID" value="TFK14475.1"/>
    <property type="molecule type" value="Genomic_DNA"/>
</dbReference>
<evidence type="ECO:0000259" key="5">
    <source>
        <dbReference type="PROSITE" id="PS50982"/>
    </source>
</evidence>
<feature type="compositionally biased region" description="Basic and acidic residues" evidence="3">
    <location>
        <begin position="752"/>
        <end position="771"/>
    </location>
</feature>
<feature type="compositionally biased region" description="Acidic residues" evidence="3">
    <location>
        <begin position="1207"/>
        <end position="1231"/>
    </location>
</feature>
<dbReference type="GO" id="GO:0000785">
    <property type="term" value="C:chromatin"/>
    <property type="evidence" value="ECO:0007669"/>
    <property type="project" value="TreeGrafter"/>
</dbReference>
<dbReference type="Pfam" id="PF02791">
    <property type="entry name" value="DDT"/>
    <property type="match status" value="1"/>
</dbReference>
<feature type="region of interest" description="Disordered" evidence="3">
    <location>
        <begin position="931"/>
        <end position="953"/>
    </location>
</feature>
<dbReference type="GO" id="GO:0003677">
    <property type="term" value="F:DNA binding"/>
    <property type="evidence" value="ECO:0007669"/>
    <property type="project" value="InterPro"/>
</dbReference>
<dbReference type="InterPro" id="IPR001739">
    <property type="entry name" value="Methyl_CpG_DNA-bd"/>
</dbReference>
<feature type="region of interest" description="Disordered" evidence="3">
    <location>
        <begin position="1175"/>
        <end position="1251"/>
    </location>
</feature>
<dbReference type="GO" id="GO:0005634">
    <property type="term" value="C:nucleus"/>
    <property type="evidence" value="ECO:0007669"/>
    <property type="project" value="UniProtKB-SubCell"/>
</dbReference>
<feature type="compositionally biased region" description="Basic and acidic residues" evidence="3">
    <location>
        <begin position="252"/>
        <end position="268"/>
    </location>
</feature>
<evidence type="ECO:0000256" key="2">
    <source>
        <dbReference type="ARBA" id="ARBA00023242"/>
    </source>
</evidence>
<dbReference type="InterPro" id="IPR016024">
    <property type="entry name" value="ARM-type_fold"/>
</dbReference>
<dbReference type="Gene3D" id="3.30.890.10">
    <property type="entry name" value="Methyl-cpg-binding Protein 2, Chain A"/>
    <property type="match status" value="1"/>
</dbReference>
<keyword evidence="7" id="KW-1185">Reference proteome</keyword>
<feature type="compositionally biased region" description="Polar residues" evidence="3">
    <location>
        <begin position="83"/>
        <end position="97"/>
    </location>
</feature>
<comment type="subcellular location">
    <subcellularLocation>
        <location evidence="1">Nucleus</location>
    </subcellularLocation>
</comment>
<dbReference type="InterPro" id="IPR018501">
    <property type="entry name" value="DDT_dom"/>
</dbReference>
<reference evidence="6 7" key="1">
    <citation type="submission" date="2019-04" db="EMBL/GenBank/DDBJ databases">
        <title>Draft genome of the big-headed turtle Platysternon megacephalum.</title>
        <authorList>
            <person name="Gong S."/>
        </authorList>
    </citation>
    <scope>NUCLEOTIDE SEQUENCE [LARGE SCALE GENOMIC DNA]</scope>
    <source>
        <strain evidence="6">DO16091913</strain>
        <tissue evidence="6">Muscle</tissue>
    </source>
</reference>
<feature type="domain" description="MBD" evidence="5">
    <location>
        <begin position="683"/>
        <end position="758"/>
    </location>
</feature>
<proteinExistence type="predicted"/>
<feature type="region of interest" description="Disordered" evidence="3">
    <location>
        <begin position="485"/>
        <end position="509"/>
    </location>
</feature>
<evidence type="ECO:0000256" key="3">
    <source>
        <dbReference type="SAM" id="MobiDB-lite"/>
    </source>
</evidence>
<feature type="region of interest" description="Disordered" evidence="3">
    <location>
        <begin position="1"/>
        <end position="32"/>
    </location>
</feature>
<protein>
    <submittedName>
        <fullName evidence="6">DNA repair protein complementing XP-G cells</fullName>
    </submittedName>
</protein>
<name>A0A4D9EYU6_9SAUR</name>
<dbReference type="InterPro" id="IPR016177">
    <property type="entry name" value="DNA-bd_dom_sf"/>
</dbReference>
<feature type="compositionally biased region" description="Acidic residues" evidence="3">
    <location>
        <begin position="201"/>
        <end position="233"/>
    </location>
</feature>
<feature type="compositionally biased region" description="Polar residues" evidence="3">
    <location>
        <begin position="485"/>
        <end position="502"/>
    </location>
</feature>
<feature type="compositionally biased region" description="Low complexity" evidence="3">
    <location>
        <begin position="177"/>
        <end position="200"/>
    </location>
</feature>
<feature type="compositionally biased region" description="Low complexity" evidence="3">
    <location>
        <begin position="276"/>
        <end position="293"/>
    </location>
</feature>
<dbReference type="Pfam" id="PF01429">
    <property type="entry name" value="MBD"/>
    <property type="match status" value="1"/>
</dbReference>
<evidence type="ECO:0000313" key="7">
    <source>
        <dbReference type="Proteomes" id="UP000297703"/>
    </source>
</evidence>
<dbReference type="PROSITE" id="PS50982">
    <property type="entry name" value="MBD"/>
    <property type="match status" value="1"/>
</dbReference>
<feature type="domain" description="DDT" evidence="4">
    <location>
        <begin position="997"/>
        <end position="1062"/>
    </location>
</feature>
<feature type="region of interest" description="Disordered" evidence="3">
    <location>
        <begin position="78"/>
        <end position="118"/>
    </location>
</feature>